<dbReference type="EMBL" id="MT144797">
    <property type="protein sequence ID" value="QJH99559.1"/>
    <property type="molecule type" value="Genomic_DNA"/>
</dbReference>
<protein>
    <submittedName>
        <fullName evidence="1">Uncharacterized protein</fullName>
    </submittedName>
</protein>
<organism evidence="1">
    <name type="scientific">viral metagenome</name>
    <dbReference type="NCBI Taxonomy" id="1070528"/>
    <lineage>
        <taxon>unclassified sequences</taxon>
        <taxon>metagenomes</taxon>
        <taxon>organismal metagenomes</taxon>
    </lineage>
</organism>
<dbReference type="AlphaFoldDB" id="A0A6M3XP01"/>
<sequence>MNLNQLTEQYQQGLITRTEYICAMPSTSSWLKQAISALERRDPVDALYDVKLLLTICEEKLKRMGI</sequence>
<proteinExistence type="predicted"/>
<gene>
    <name evidence="1" type="ORF">TM448B01620_0001</name>
</gene>
<evidence type="ECO:0000313" key="1">
    <source>
        <dbReference type="EMBL" id="QJH99559.1"/>
    </source>
</evidence>
<name>A0A6M3XP01_9ZZZZ</name>
<reference evidence="1" key="1">
    <citation type="submission" date="2020-03" db="EMBL/GenBank/DDBJ databases">
        <title>The deep terrestrial virosphere.</title>
        <authorList>
            <person name="Holmfeldt K."/>
            <person name="Nilsson E."/>
            <person name="Simone D."/>
            <person name="Lopez-Fernandez M."/>
            <person name="Wu X."/>
            <person name="de Brujin I."/>
            <person name="Lundin D."/>
            <person name="Andersson A."/>
            <person name="Bertilsson S."/>
            <person name="Dopson M."/>
        </authorList>
    </citation>
    <scope>NUCLEOTIDE SEQUENCE</scope>
    <source>
        <strain evidence="1">TM448B01620</strain>
    </source>
</reference>
<accession>A0A6M3XP01</accession>